<name>A0AA91DNS3_VARPD</name>
<feature type="compositionally biased region" description="Basic and acidic residues" evidence="3">
    <location>
        <begin position="8"/>
        <end position="21"/>
    </location>
</feature>
<dbReference type="Proteomes" id="UP000077852">
    <property type="component" value="Unassembled WGS sequence"/>
</dbReference>
<dbReference type="InterPro" id="IPR050624">
    <property type="entry name" value="HTH-type_Tx_Regulator"/>
</dbReference>
<dbReference type="SUPFAM" id="SSF46689">
    <property type="entry name" value="Homeodomain-like"/>
    <property type="match status" value="1"/>
</dbReference>
<dbReference type="InterPro" id="IPR036271">
    <property type="entry name" value="Tet_transcr_reg_TetR-rel_C_sf"/>
</dbReference>
<feature type="domain" description="HTH tetR-type" evidence="4">
    <location>
        <begin position="31"/>
        <end position="91"/>
    </location>
</feature>
<proteinExistence type="predicted"/>
<evidence type="ECO:0000313" key="5">
    <source>
        <dbReference type="EMBL" id="OAK63962.1"/>
    </source>
</evidence>
<evidence type="ECO:0000256" key="1">
    <source>
        <dbReference type="ARBA" id="ARBA00023125"/>
    </source>
</evidence>
<dbReference type="Gene3D" id="1.10.357.10">
    <property type="entry name" value="Tetracycline Repressor, domain 2"/>
    <property type="match status" value="1"/>
</dbReference>
<dbReference type="InterPro" id="IPR001647">
    <property type="entry name" value="HTH_TetR"/>
</dbReference>
<feature type="region of interest" description="Disordered" evidence="3">
    <location>
        <begin position="1"/>
        <end position="21"/>
    </location>
</feature>
<dbReference type="InterPro" id="IPR009057">
    <property type="entry name" value="Homeodomain-like_sf"/>
</dbReference>
<dbReference type="PANTHER" id="PTHR43479">
    <property type="entry name" value="ACREF/ENVCD OPERON REPRESSOR-RELATED"/>
    <property type="match status" value="1"/>
</dbReference>
<protein>
    <submittedName>
        <fullName evidence="5">TetR family transcriptional regulator</fullName>
    </submittedName>
</protein>
<organism evidence="5 6">
    <name type="scientific">Variovorax paradoxus</name>
    <dbReference type="NCBI Taxonomy" id="34073"/>
    <lineage>
        <taxon>Bacteria</taxon>
        <taxon>Pseudomonadati</taxon>
        <taxon>Pseudomonadota</taxon>
        <taxon>Betaproteobacteria</taxon>
        <taxon>Burkholderiales</taxon>
        <taxon>Comamonadaceae</taxon>
        <taxon>Variovorax</taxon>
    </lineage>
</organism>
<dbReference type="Pfam" id="PF00440">
    <property type="entry name" value="TetR_N"/>
    <property type="match status" value="1"/>
</dbReference>
<dbReference type="PANTHER" id="PTHR43479:SF11">
    <property type="entry name" value="ACREF_ENVCD OPERON REPRESSOR-RELATED"/>
    <property type="match status" value="1"/>
</dbReference>
<evidence type="ECO:0000313" key="6">
    <source>
        <dbReference type="Proteomes" id="UP000077852"/>
    </source>
</evidence>
<feature type="DNA-binding region" description="H-T-H motif" evidence="2">
    <location>
        <begin position="54"/>
        <end position="73"/>
    </location>
</feature>
<dbReference type="SUPFAM" id="SSF48498">
    <property type="entry name" value="Tetracyclin repressor-like, C-terminal domain"/>
    <property type="match status" value="1"/>
</dbReference>
<evidence type="ECO:0000259" key="4">
    <source>
        <dbReference type="PROSITE" id="PS50977"/>
    </source>
</evidence>
<accession>A0AA91DNS3</accession>
<dbReference type="GO" id="GO:0003677">
    <property type="term" value="F:DNA binding"/>
    <property type="evidence" value="ECO:0007669"/>
    <property type="project" value="UniProtKB-UniRule"/>
</dbReference>
<reference evidence="5 6" key="1">
    <citation type="submission" date="2016-03" db="EMBL/GenBank/DDBJ databases">
        <title>Genome sequence of Variovorax paradoxus KB5.</title>
        <authorList>
            <person name="Jeong H."/>
            <person name="Hong C.E."/>
            <person name="Jo S.H."/>
            <person name="Park J.M."/>
        </authorList>
    </citation>
    <scope>NUCLEOTIDE SEQUENCE [LARGE SCALE GENOMIC DNA]</scope>
    <source>
        <strain evidence="5 6">KB5</strain>
    </source>
</reference>
<sequence length="235" mass="26565">MQAVRFEMTTEQRSTKKQAERVPKARIDKFSERRAELGEAALTTLAALGYARTSLREIAQNSEFSHGVLHYYFSDKIDLIICSVKQYKARCVTRYDHAVDSANTCDELMEGFLQSLADTLRVEGHVHRLWYDLRSQALFEEAFRSDVVQIDKSLEDMIWRIMSRFAELSGEDPGLTPSATYALFDGLFQQALLKHLSGDAGAVAAMQADVRQSIVRLFSLQAKPAPAARKRAQRV</sequence>
<dbReference type="EMBL" id="LVHG01000041">
    <property type="protein sequence ID" value="OAK63962.1"/>
    <property type="molecule type" value="Genomic_DNA"/>
</dbReference>
<dbReference type="PROSITE" id="PS50977">
    <property type="entry name" value="HTH_TETR_2"/>
    <property type="match status" value="1"/>
</dbReference>
<evidence type="ECO:0000256" key="2">
    <source>
        <dbReference type="PROSITE-ProRule" id="PRU00335"/>
    </source>
</evidence>
<dbReference type="AlphaFoldDB" id="A0AA91DNS3"/>
<keyword evidence="1 2" id="KW-0238">DNA-binding</keyword>
<evidence type="ECO:0000256" key="3">
    <source>
        <dbReference type="SAM" id="MobiDB-lite"/>
    </source>
</evidence>
<comment type="caution">
    <text evidence="5">The sequence shown here is derived from an EMBL/GenBank/DDBJ whole genome shotgun (WGS) entry which is preliminary data.</text>
</comment>
<gene>
    <name evidence="5" type="ORF">A3K87_15260</name>
</gene>